<dbReference type="InterPro" id="IPR056647">
    <property type="entry name" value="DUF7745"/>
</dbReference>
<sequence>MPESVAEALHLPIEEVSLGLGPTGFARKFLEEKAWALEKEGKWLPFSAILALLIYGVVLISRRQVDFPPLHTRAKQKIAMERIEQNQTAMHEEMAQVRAQLGQLMDIMQNVVHRHEENRQANPGANVNVNAANPIIGNGIPITNQTHVEGIPNNPNASHTYHVPVQGGSQAGIEDHDGDFFMPRNELVYEPFGPPQNELERKLKMMDERV</sequence>
<evidence type="ECO:0000313" key="4">
    <source>
        <dbReference type="Proteomes" id="UP001058974"/>
    </source>
</evidence>
<organism evidence="3 4">
    <name type="scientific">Pisum sativum</name>
    <name type="common">Garden pea</name>
    <name type="synonym">Lathyrus oleraceus</name>
    <dbReference type="NCBI Taxonomy" id="3888"/>
    <lineage>
        <taxon>Eukaryota</taxon>
        <taxon>Viridiplantae</taxon>
        <taxon>Streptophyta</taxon>
        <taxon>Embryophyta</taxon>
        <taxon>Tracheophyta</taxon>
        <taxon>Spermatophyta</taxon>
        <taxon>Magnoliopsida</taxon>
        <taxon>eudicotyledons</taxon>
        <taxon>Gunneridae</taxon>
        <taxon>Pentapetalae</taxon>
        <taxon>rosids</taxon>
        <taxon>fabids</taxon>
        <taxon>Fabales</taxon>
        <taxon>Fabaceae</taxon>
        <taxon>Papilionoideae</taxon>
        <taxon>50 kb inversion clade</taxon>
        <taxon>NPAAA clade</taxon>
        <taxon>Hologalegina</taxon>
        <taxon>IRL clade</taxon>
        <taxon>Fabeae</taxon>
        <taxon>Lathyrus</taxon>
    </lineage>
</organism>
<dbReference type="EMBL" id="JAMSHJ010000003">
    <property type="protein sequence ID" value="KAI5430824.1"/>
    <property type="molecule type" value="Genomic_DNA"/>
</dbReference>
<dbReference type="Proteomes" id="UP001058974">
    <property type="component" value="Chromosome 3"/>
</dbReference>
<reference evidence="3 4" key="1">
    <citation type="journal article" date="2022" name="Nat. Genet.">
        <title>Improved pea reference genome and pan-genome highlight genomic features and evolutionary characteristics.</title>
        <authorList>
            <person name="Yang T."/>
            <person name="Liu R."/>
            <person name="Luo Y."/>
            <person name="Hu S."/>
            <person name="Wang D."/>
            <person name="Wang C."/>
            <person name="Pandey M.K."/>
            <person name="Ge S."/>
            <person name="Xu Q."/>
            <person name="Li N."/>
            <person name="Li G."/>
            <person name="Huang Y."/>
            <person name="Saxena R.K."/>
            <person name="Ji Y."/>
            <person name="Li M."/>
            <person name="Yan X."/>
            <person name="He Y."/>
            <person name="Liu Y."/>
            <person name="Wang X."/>
            <person name="Xiang C."/>
            <person name="Varshney R.K."/>
            <person name="Ding H."/>
            <person name="Gao S."/>
            <person name="Zong X."/>
        </authorList>
    </citation>
    <scope>NUCLEOTIDE SEQUENCE [LARGE SCALE GENOMIC DNA]</scope>
    <source>
        <strain evidence="3 4">cv. Zhongwan 6</strain>
    </source>
</reference>
<feature type="domain" description="DUF7745" evidence="2">
    <location>
        <begin position="3"/>
        <end position="64"/>
    </location>
</feature>
<evidence type="ECO:0000256" key="1">
    <source>
        <dbReference type="SAM" id="Phobius"/>
    </source>
</evidence>
<gene>
    <name evidence="3" type="ORF">KIW84_035086</name>
</gene>
<keyword evidence="1" id="KW-0812">Transmembrane</keyword>
<dbReference type="Pfam" id="PF24924">
    <property type="entry name" value="DUF7745"/>
    <property type="match status" value="1"/>
</dbReference>
<dbReference type="AlphaFoldDB" id="A0A9D5B693"/>
<comment type="caution">
    <text evidence="3">The sequence shown here is derived from an EMBL/GenBank/DDBJ whole genome shotgun (WGS) entry which is preliminary data.</text>
</comment>
<evidence type="ECO:0000313" key="3">
    <source>
        <dbReference type="EMBL" id="KAI5430824.1"/>
    </source>
</evidence>
<keyword evidence="4" id="KW-1185">Reference proteome</keyword>
<feature type="transmembrane region" description="Helical" evidence="1">
    <location>
        <begin position="43"/>
        <end position="61"/>
    </location>
</feature>
<keyword evidence="1" id="KW-1133">Transmembrane helix</keyword>
<protein>
    <recommendedName>
        <fullName evidence="2">DUF7745 domain-containing protein</fullName>
    </recommendedName>
</protein>
<proteinExistence type="predicted"/>
<name>A0A9D5B693_PEA</name>
<accession>A0A9D5B693</accession>
<evidence type="ECO:0000259" key="2">
    <source>
        <dbReference type="Pfam" id="PF24924"/>
    </source>
</evidence>
<keyword evidence="1" id="KW-0472">Membrane</keyword>
<dbReference type="Gramene" id="Psat03G0508600-T1">
    <property type="protein sequence ID" value="KAI5430824.1"/>
    <property type="gene ID" value="KIW84_035086"/>
</dbReference>